<dbReference type="PANTHER" id="PTHR23417:SF14">
    <property type="entry name" value="PENTACOTRIPEPTIDE-REPEAT REGION OF PRORP DOMAIN-CONTAINING PROTEIN"/>
    <property type="match status" value="1"/>
</dbReference>
<dbReference type="Gene3D" id="3.40.50.150">
    <property type="entry name" value="Vaccinia Virus protein VP39"/>
    <property type="match status" value="1"/>
</dbReference>
<name>A0A919XAF0_9BACI</name>
<evidence type="ECO:0000256" key="3">
    <source>
        <dbReference type="ARBA" id="ARBA00022603"/>
    </source>
</evidence>
<proteinExistence type="inferred from homology"/>
<reference evidence="10" key="1">
    <citation type="submission" date="2021-03" db="EMBL/GenBank/DDBJ databases">
        <title>Antimicrobial resistance genes in bacteria isolated from Japanese honey, and their potential for conferring macrolide and lincosamide resistance in the American foulbrood pathogen Paenibacillus larvae.</title>
        <authorList>
            <person name="Okamoto M."/>
            <person name="Kumagai M."/>
            <person name="Kanamori H."/>
            <person name="Takamatsu D."/>
        </authorList>
    </citation>
    <scope>NUCLEOTIDE SEQUENCE</scope>
    <source>
        <strain evidence="10">J43TS3</strain>
    </source>
</reference>
<keyword evidence="11" id="KW-1185">Reference proteome</keyword>
<evidence type="ECO:0000256" key="1">
    <source>
        <dbReference type="ARBA" id="ARBA00000142"/>
    </source>
</evidence>
<feature type="binding site" evidence="9">
    <location>
        <begin position="191"/>
        <end position="194"/>
    </location>
    <ligand>
        <name>substrate</name>
    </ligand>
</feature>
<evidence type="ECO:0000313" key="10">
    <source>
        <dbReference type="EMBL" id="GIO28819.1"/>
    </source>
</evidence>
<dbReference type="AlphaFoldDB" id="A0A919XAF0"/>
<keyword evidence="4 9" id="KW-0808">Transferase</keyword>
<evidence type="ECO:0000313" key="11">
    <source>
        <dbReference type="Proteomes" id="UP000676917"/>
    </source>
</evidence>
<dbReference type="PROSITE" id="PS51625">
    <property type="entry name" value="SAM_MT_TRMB"/>
    <property type="match status" value="1"/>
</dbReference>
<comment type="catalytic activity">
    <reaction evidence="1 9">
        <text>guanosine(46) in tRNA + S-adenosyl-L-methionine = N(7)-methylguanosine(46) in tRNA + S-adenosyl-L-homocysteine</text>
        <dbReference type="Rhea" id="RHEA:42708"/>
        <dbReference type="Rhea" id="RHEA-COMP:10188"/>
        <dbReference type="Rhea" id="RHEA-COMP:10189"/>
        <dbReference type="ChEBI" id="CHEBI:57856"/>
        <dbReference type="ChEBI" id="CHEBI:59789"/>
        <dbReference type="ChEBI" id="CHEBI:74269"/>
        <dbReference type="ChEBI" id="CHEBI:74480"/>
        <dbReference type="EC" id="2.1.1.33"/>
    </reaction>
</comment>
<dbReference type="PANTHER" id="PTHR23417">
    <property type="entry name" value="3-DEOXY-D-MANNO-OCTULOSONIC-ACID TRANSFERASE/TRNA GUANINE-N 7 - -METHYLTRANSFERASE"/>
    <property type="match status" value="1"/>
</dbReference>
<dbReference type="InterPro" id="IPR055361">
    <property type="entry name" value="tRNA_methyltr_TrmB_bact"/>
</dbReference>
<feature type="binding site" evidence="9">
    <location>
        <position position="154"/>
    </location>
    <ligand>
        <name>substrate</name>
    </ligand>
</feature>
<dbReference type="SUPFAM" id="SSF53335">
    <property type="entry name" value="S-adenosyl-L-methionine-dependent methyltransferases"/>
    <property type="match status" value="1"/>
</dbReference>
<accession>A0A919XAF0</accession>
<keyword evidence="5 9" id="KW-0949">S-adenosyl-L-methionine</keyword>
<evidence type="ECO:0000256" key="7">
    <source>
        <dbReference type="ARBA" id="ARBA00060552"/>
    </source>
</evidence>
<dbReference type="CDD" id="cd02440">
    <property type="entry name" value="AdoMet_MTases"/>
    <property type="match status" value="1"/>
</dbReference>
<dbReference type="InterPro" id="IPR029063">
    <property type="entry name" value="SAM-dependent_MTases_sf"/>
</dbReference>
<dbReference type="GO" id="GO:0008176">
    <property type="term" value="F:tRNA (guanine(46)-N7)-methyltransferase activity"/>
    <property type="evidence" value="ECO:0007669"/>
    <property type="project" value="UniProtKB-UniRule"/>
</dbReference>
<evidence type="ECO:0000256" key="2">
    <source>
        <dbReference type="ARBA" id="ARBA00003015"/>
    </source>
</evidence>
<evidence type="ECO:0000256" key="5">
    <source>
        <dbReference type="ARBA" id="ARBA00022691"/>
    </source>
</evidence>
<feature type="binding site" evidence="9">
    <location>
        <position position="44"/>
    </location>
    <ligand>
        <name>S-adenosyl-L-methionine</name>
        <dbReference type="ChEBI" id="CHEBI:59789"/>
    </ligand>
</feature>
<dbReference type="Pfam" id="PF02390">
    <property type="entry name" value="Methyltransf_4"/>
    <property type="match status" value="1"/>
</dbReference>
<dbReference type="NCBIfam" id="TIGR00091">
    <property type="entry name" value="tRNA (guanosine(46)-N7)-methyltransferase TrmB"/>
    <property type="match status" value="1"/>
</dbReference>
<feature type="binding site" evidence="9">
    <location>
        <position position="96"/>
    </location>
    <ligand>
        <name>S-adenosyl-L-methionine</name>
        <dbReference type="ChEBI" id="CHEBI:59789"/>
    </ligand>
</feature>
<dbReference type="RefSeq" id="WP_212922275.1">
    <property type="nucleotide sequence ID" value="NZ_BORP01000010.1"/>
</dbReference>
<dbReference type="FunFam" id="3.40.50.150:FF:000035">
    <property type="entry name" value="tRNA (guanine-N(7)-)-methyltransferase"/>
    <property type="match status" value="1"/>
</dbReference>
<feature type="region of interest" description="Interaction with RNA" evidence="9">
    <location>
        <begin position="124"/>
        <end position="129"/>
    </location>
</feature>
<organism evidence="10 11">
    <name type="scientific">Ornithinibacillus bavariensis</name>
    <dbReference type="NCBI Taxonomy" id="545502"/>
    <lineage>
        <taxon>Bacteria</taxon>
        <taxon>Bacillati</taxon>
        <taxon>Bacillota</taxon>
        <taxon>Bacilli</taxon>
        <taxon>Bacillales</taxon>
        <taxon>Bacillaceae</taxon>
        <taxon>Ornithinibacillus</taxon>
    </lineage>
</organism>
<protein>
    <recommendedName>
        <fullName evidence="9">tRNA (guanine-N(7)-)-methyltransferase</fullName>
        <ecNumber evidence="9">2.1.1.33</ecNumber>
    </recommendedName>
    <alternativeName>
        <fullName evidence="9">tRNA (guanine(46)-N(7))-methyltransferase</fullName>
    </alternativeName>
    <alternativeName>
        <fullName evidence="9">tRNA(m7G46)-methyltransferase</fullName>
    </alternativeName>
</protein>
<evidence type="ECO:0000256" key="6">
    <source>
        <dbReference type="ARBA" id="ARBA00022694"/>
    </source>
</evidence>
<comment type="function">
    <text evidence="2 9">Catalyzes the formation of N(7)-methylguanine at position 46 (m7G46) in tRNA.</text>
</comment>
<dbReference type="NCBIfam" id="NF001080">
    <property type="entry name" value="PRK00121.2-2"/>
    <property type="match status" value="1"/>
</dbReference>
<keyword evidence="3 9" id="KW-0489">Methyltransferase</keyword>
<comment type="caution">
    <text evidence="10">The sequence shown here is derived from an EMBL/GenBank/DDBJ whole genome shotgun (WGS) entry which is preliminary data.</text>
</comment>
<evidence type="ECO:0000256" key="8">
    <source>
        <dbReference type="ARBA" id="ARBA00060767"/>
    </source>
</evidence>
<dbReference type="EC" id="2.1.1.33" evidence="9"/>
<feature type="binding site" evidence="9">
    <location>
        <position position="118"/>
    </location>
    <ligand>
        <name>S-adenosyl-L-methionine</name>
        <dbReference type="ChEBI" id="CHEBI:59789"/>
    </ligand>
</feature>
<dbReference type="Proteomes" id="UP000676917">
    <property type="component" value="Unassembled WGS sequence"/>
</dbReference>
<evidence type="ECO:0000256" key="9">
    <source>
        <dbReference type="HAMAP-Rule" id="MF_01057"/>
    </source>
</evidence>
<comment type="similarity">
    <text evidence="8 9">Belongs to the class I-like SAM-binding methyltransferase superfamily. TrmB family.</text>
</comment>
<dbReference type="HAMAP" id="MF_01057">
    <property type="entry name" value="tRNA_methyltr_TrmB"/>
    <property type="match status" value="1"/>
</dbReference>
<dbReference type="GO" id="GO:0043527">
    <property type="term" value="C:tRNA methyltransferase complex"/>
    <property type="evidence" value="ECO:0007669"/>
    <property type="project" value="TreeGrafter"/>
</dbReference>
<dbReference type="InterPro" id="IPR003358">
    <property type="entry name" value="tRNA_(Gua-N-7)_MeTrfase_Trmb"/>
</dbReference>
<feature type="binding site" evidence="9">
    <location>
        <position position="69"/>
    </location>
    <ligand>
        <name>S-adenosyl-L-methionine</name>
        <dbReference type="ChEBI" id="CHEBI:59789"/>
    </ligand>
</feature>
<evidence type="ECO:0000256" key="4">
    <source>
        <dbReference type="ARBA" id="ARBA00022679"/>
    </source>
</evidence>
<sequence>MRQRNKPWADTYLLEHTNLVIPNPSEYKNKWQELFGNSNPVHVEIGTGKGQFITGMAKQYPDINFIGIELAKSVIVTAAQKVTESGQSNIRLINENAENVMDIFGSNEIATIYLNFSDPWPKNRHEKRRLTFHAFLKRYEDVLNPSGELVFKTDNRGLFEYSLVSFSNYGMVLKEVSLDLHQLNDPENIMTEYEEKFSAKGQQIYRCKAAFKK</sequence>
<feature type="binding site" evidence="9">
    <location>
        <position position="122"/>
    </location>
    <ligand>
        <name>substrate</name>
    </ligand>
</feature>
<comment type="pathway">
    <text evidence="7 9">tRNA modification; N(7)-methylguanine-tRNA biosynthesis.</text>
</comment>
<dbReference type="EMBL" id="BORP01000010">
    <property type="protein sequence ID" value="GIO28819.1"/>
    <property type="molecule type" value="Genomic_DNA"/>
</dbReference>
<keyword evidence="6 9" id="KW-0819">tRNA processing</keyword>
<gene>
    <name evidence="9 10" type="primary">trmB</name>
    <name evidence="10" type="ORF">J43TS3_34300</name>
</gene>